<name>A0A6J4HC25_9ACTN</name>
<accession>A0A6J4HC25</accession>
<feature type="non-terminal residue" evidence="2">
    <location>
        <position position="1"/>
    </location>
</feature>
<feature type="compositionally biased region" description="Basic residues" evidence="1">
    <location>
        <begin position="1"/>
        <end position="29"/>
    </location>
</feature>
<feature type="compositionally biased region" description="Low complexity" evidence="1">
    <location>
        <begin position="30"/>
        <end position="43"/>
    </location>
</feature>
<feature type="compositionally biased region" description="Basic and acidic residues" evidence="1">
    <location>
        <begin position="47"/>
        <end position="66"/>
    </location>
</feature>
<protein>
    <submittedName>
        <fullName evidence="2">Uncharacterized protein</fullName>
    </submittedName>
</protein>
<sequence length="84" mass="9395">GTAAARRPRGRGGRPARPRGPRPRHRHSGPQRGSQRVPGGRQPPSGPRRDGEVRDRRLLRQHDEPRAAGARVPHRLAHQRLPLL</sequence>
<evidence type="ECO:0000313" key="2">
    <source>
        <dbReference type="EMBL" id="CAA9218166.1"/>
    </source>
</evidence>
<feature type="region of interest" description="Disordered" evidence="1">
    <location>
        <begin position="1"/>
        <end position="84"/>
    </location>
</feature>
<dbReference type="AlphaFoldDB" id="A0A6J4HC25"/>
<gene>
    <name evidence="2" type="ORF">AVDCRST_MAG20-522</name>
</gene>
<dbReference type="EMBL" id="CADCSY010000024">
    <property type="protein sequence ID" value="CAA9218166.1"/>
    <property type="molecule type" value="Genomic_DNA"/>
</dbReference>
<feature type="non-terminal residue" evidence="2">
    <location>
        <position position="84"/>
    </location>
</feature>
<organism evidence="2">
    <name type="scientific">uncultured Acidimicrobiales bacterium</name>
    <dbReference type="NCBI Taxonomy" id="310071"/>
    <lineage>
        <taxon>Bacteria</taxon>
        <taxon>Bacillati</taxon>
        <taxon>Actinomycetota</taxon>
        <taxon>Acidimicrobiia</taxon>
        <taxon>Acidimicrobiales</taxon>
        <taxon>environmental samples</taxon>
    </lineage>
</organism>
<reference evidence="2" key="1">
    <citation type="submission" date="2020-02" db="EMBL/GenBank/DDBJ databases">
        <authorList>
            <person name="Meier V. D."/>
        </authorList>
    </citation>
    <scope>NUCLEOTIDE SEQUENCE</scope>
    <source>
        <strain evidence="2">AVDCRST_MAG20</strain>
    </source>
</reference>
<evidence type="ECO:0000256" key="1">
    <source>
        <dbReference type="SAM" id="MobiDB-lite"/>
    </source>
</evidence>
<proteinExistence type="predicted"/>